<geneLocation type="plasmid" evidence="1 2">
    <name>pRetIE4771a</name>
</geneLocation>
<dbReference type="HOGENOM" id="CLU_2919551_0_0_5"/>
<dbReference type="EMBL" id="CP006987">
    <property type="protein sequence ID" value="AIC29596.1"/>
    <property type="molecule type" value="Genomic_DNA"/>
</dbReference>
<evidence type="ECO:0000313" key="2">
    <source>
        <dbReference type="Proteomes" id="UP000027180"/>
    </source>
</evidence>
<keyword evidence="1" id="KW-0614">Plasmid</keyword>
<dbReference type="Proteomes" id="UP000027180">
    <property type="component" value="Plasmid pRetIE4771a"/>
</dbReference>
<reference evidence="1 2" key="1">
    <citation type="submission" date="2013-12" db="EMBL/GenBank/DDBJ databases">
        <title>Complete genome sequence of Rhizobium etli bv. mimosae IE4771.</title>
        <authorList>
            <person name="Bustos P."/>
            <person name="Santamaria R.I."/>
            <person name="Lozano L."/>
            <person name="Ormeno-Orrillo E."/>
            <person name="Rogel M.A."/>
            <person name="Romero D."/>
            <person name="Cevallos M.A."/>
            <person name="Martinez-Romero E."/>
            <person name="Gonzalez V."/>
        </authorList>
    </citation>
    <scope>NUCLEOTIDE SEQUENCE [LARGE SCALE GENOMIC DNA]</scope>
    <source>
        <strain evidence="1 2">IE4771</strain>
        <plasmid evidence="2">Plasmid pRetIE4771a</plasmid>
    </source>
</reference>
<dbReference type="KEGG" id="rei:IE4771_PA00090"/>
<accession>A0A060ID36</accession>
<evidence type="ECO:0000313" key="1">
    <source>
        <dbReference type="EMBL" id="AIC29596.1"/>
    </source>
</evidence>
<gene>
    <name evidence="1" type="ORF">IE4771_PA00090</name>
</gene>
<dbReference type="AlphaFoldDB" id="A0A060ID36"/>
<organism evidence="1 2">
    <name type="scientific">Rhizobium etli bv. mimosae str. IE4771</name>
    <dbReference type="NCBI Taxonomy" id="1432050"/>
    <lineage>
        <taxon>Bacteria</taxon>
        <taxon>Pseudomonadati</taxon>
        <taxon>Pseudomonadota</taxon>
        <taxon>Alphaproteobacteria</taxon>
        <taxon>Hyphomicrobiales</taxon>
        <taxon>Rhizobiaceae</taxon>
        <taxon>Rhizobium/Agrobacterium group</taxon>
        <taxon>Rhizobium</taxon>
    </lineage>
</organism>
<sequence>MLAVDAPGAISLAHYRFLAIFRTRRIGRAAYGIRASRPPSDAAGDDRSATCGKCKMRHALT</sequence>
<protein>
    <submittedName>
        <fullName evidence="1">Uncharacterized protein</fullName>
    </submittedName>
</protein>
<name>A0A060ID36_RHIET</name>
<proteinExistence type="predicted"/>